<evidence type="ECO:0000256" key="7">
    <source>
        <dbReference type="ARBA" id="ARBA00022958"/>
    </source>
</evidence>
<dbReference type="SUPFAM" id="SSF81324">
    <property type="entry name" value="Voltage-gated potassium channels"/>
    <property type="match status" value="2"/>
</dbReference>
<dbReference type="GO" id="GO:0015271">
    <property type="term" value="F:outward rectifier potassium channel activity"/>
    <property type="evidence" value="ECO:0007669"/>
    <property type="project" value="TreeGrafter"/>
</dbReference>
<protein>
    <recommendedName>
        <fullName evidence="14">Potassium channel domain-containing protein</fullName>
    </recommendedName>
</protein>
<dbReference type="PANTHER" id="PTHR11003:SF326">
    <property type="entry name" value="ACID-SENSITIVE TWO PORE DOMAIN K+ CHANNEL DTASK-6"/>
    <property type="match status" value="1"/>
</dbReference>
<proteinExistence type="inferred from homology"/>
<dbReference type="PRINTS" id="PR01095">
    <property type="entry name" value="TASKCHANNEL"/>
</dbReference>
<dbReference type="OrthoDB" id="297496at2759"/>
<evidence type="ECO:0000313" key="16">
    <source>
        <dbReference type="Proteomes" id="UP000639338"/>
    </source>
</evidence>
<dbReference type="GO" id="GO:0022841">
    <property type="term" value="F:potassium ion leak channel activity"/>
    <property type="evidence" value="ECO:0007669"/>
    <property type="project" value="TreeGrafter"/>
</dbReference>
<feature type="transmembrane region" description="Helical" evidence="13">
    <location>
        <begin position="157"/>
        <end position="178"/>
    </location>
</feature>
<dbReference type="FunFam" id="1.10.287.70:FF:000090">
    <property type="entry name" value="two pore potassium channel protein sup-9"/>
    <property type="match status" value="1"/>
</dbReference>
<name>A0A835CNU4_APHGI</name>
<evidence type="ECO:0000256" key="6">
    <source>
        <dbReference type="ARBA" id="ARBA00022826"/>
    </source>
</evidence>
<evidence type="ECO:0000256" key="8">
    <source>
        <dbReference type="ARBA" id="ARBA00022989"/>
    </source>
</evidence>
<dbReference type="AlphaFoldDB" id="A0A835CNU4"/>
<dbReference type="InterPro" id="IPR003280">
    <property type="entry name" value="2pore_dom_K_chnl"/>
</dbReference>
<keyword evidence="4" id="KW-0633">Potassium transport</keyword>
<evidence type="ECO:0000256" key="5">
    <source>
        <dbReference type="ARBA" id="ARBA00022692"/>
    </source>
</evidence>
<evidence type="ECO:0000256" key="1">
    <source>
        <dbReference type="ARBA" id="ARBA00004141"/>
    </source>
</evidence>
<dbReference type="Pfam" id="PF07885">
    <property type="entry name" value="Ion_trans_2"/>
    <property type="match status" value="2"/>
</dbReference>
<gene>
    <name evidence="15" type="ORF">HCN44_002746</name>
</gene>
<dbReference type="GO" id="GO:0005886">
    <property type="term" value="C:plasma membrane"/>
    <property type="evidence" value="ECO:0007669"/>
    <property type="project" value="TreeGrafter"/>
</dbReference>
<organism evidence="15 16">
    <name type="scientific">Aphidius gifuensis</name>
    <name type="common">Parasitoid wasp</name>
    <dbReference type="NCBI Taxonomy" id="684658"/>
    <lineage>
        <taxon>Eukaryota</taxon>
        <taxon>Metazoa</taxon>
        <taxon>Ecdysozoa</taxon>
        <taxon>Arthropoda</taxon>
        <taxon>Hexapoda</taxon>
        <taxon>Insecta</taxon>
        <taxon>Pterygota</taxon>
        <taxon>Neoptera</taxon>
        <taxon>Endopterygota</taxon>
        <taxon>Hymenoptera</taxon>
        <taxon>Apocrita</taxon>
        <taxon>Ichneumonoidea</taxon>
        <taxon>Braconidae</taxon>
        <taxon>Aphidiinae</taxon>
        <taxon>Aphidius</taxon>
    </lineage>
</organism>
<feature type="transmembrane region" description="Helical" evidence="13">
    <location>
        <begin position="190"/>
        <end position="208"/>
    </location>
</feature>
<evidence type="ECO:0000256" key="11">
    <source>
        <dbReference type="ARBA" id="ARBA00023303"/>
    </source>
</evidence>
<keyword evidence="11 12" id="KW-0407">Ion channel</keyword>
<dbReference type="Proteomes" id="UP000639338">
    <property type="component" value="Unassembled WGS sequence"/>
</dbReference>
<evidence type="ECO:0000313" key="15">
    <source>
        <dbReference type="EMBL" id="KAF7991184.1"/>
    </source>
</evidence>
<dbReference type="Gene3D" id="1.10.287.70">
    <property type="match status" value="1"/>
</dbReference>
<feature type="domain" description="Potassium channel" evidence="14">
    <location>
        <begin position="169"/>
        <end position="243"/>
    </location>
</feature>
<comment type="caution">
    <text evidence="15">The sequence shown here is derived from an EMBL/GenBank/DDBJ whole genome shotgun (WGS) entry which is preliminary data.</text>
</comment>
<comment type="similarity">
    <text evidence="2 12">Belongs to the two pore domain potassium channel (TC 1.A.1.8) family.</text>
</comment>
<evidence type="ECO:0000256" key="12">
    <source>
        <dbReference type="RuleBase" id="RU003857"/>
    </source>
</evidence>
<keyword evidence="6" id="KW-0631">Potassium channel</keyword>
<keyword evidence="16" id="KW-1185">Reference proteome</keyword>
<feature type="domain" description="Potassium channel" evidence="14">
    <location>
        <begin position="65"/>
        <end position="132"/>
    </location>
</feature>
<feature type="transmembrane region" description="Helical" evidence="13">
    <location>
        <begin position="6"/>
        <end position="29"/>
    </location>
</feature>
<dbReference type="PANTHER" id="PTHR11003">
    <property type="entry name" value="POTASSIUM CHANNEL, SUBFAMILY K"/>
    <property type="match status" value="1"/>
</dbReference>
<dbReference type="GO" id="GO:0030322">
    <property type="term" value="P:stabilization of membrane potential"/>
    <property type="evidence" value="ECO:0007669"/>
    <property type="project" value="TreeGrafter"/>
</dbReference>
<keyword evidence="7" id="KW-0630">Potassium</keyword>
<evidence type="ECO:0000259" key="14">
    <source>
        <dbReference type="Pfam" id="PF07885"/>
    </source>
</evidence>
<feature type="transmembrane region" description="Helical" evidence="13">
    <location>
        <begin position="220"/>
        <end position="247"/>
    </location>
</feature>
<evidence type="ECO:0000256" key="9">
    <source>
        <dbReference type="ARBA" id="ARBA00023065"/>
    </source>
</evidence>
<feature type="transmembrane region" description="Helical" evidence="13">
    <location>
        <begin position="108"/>
        <end position="128"/>
    </location>
</feature>
<keyword evidence="5 12" id="KW-0812">Transmembrane</keyword>
<reference evidence="15 16" key="1">
    <citation type="submission" date="2020-08" db="EMBL/GenBank/DDBJ databases">
        <title>Aphidius gifuensis genome sequencing and assembly.</title>
        <authorList>
            <person name="Du Z."/>
        </authorList>
    </citation>
    <scope>NUCLEOTIDE SEQUENCE [LARGE SCALE GENOMIC DNA]</scope>
    <source>
        <strain evidence="15">YNYX2018</strain>
        <tissue evidence="15">Adults</tissue>
    </source>
</reference>
<evidence type="ECO:0000256" key="10">
    <source>
        <dbReference type="ARBA" id="ARBA00023136"/>
    </source>
</evidence>
<keyword evidence="9 12" id="KW-0406">Ion transport</keyword>
<evidence type="ECO:0000256" key="3">
    <source>
        <dbReference type="ARBA" id="ARBA00022448"/>
    </source>
</evidence>
<keyword evidence="10 13" id="KW-0472">Membrane</keyword>
<accession>A0A835CNU4</accession>
<dbReference type="PRINTS" id="PR01333">
    <property type="entry name" value="2POREKCHANEL"/>
</dbReference>
<dbReference type="InterPro" id="IPR013099">
    <property type="entry name" value="K_chnl_dom"/>
</dbReference>
<comment type="subcellular location">
    <subcellularLocation>
        <location evidence="1">Membrane</location>
        <topology evidence="1">Multi-pass membrane protein</topology>
    </subcellularLocation>
</comment>
<evidence type="ECO:0000256" key="13">
    <source>
        <dbReference type="SAM" id="Phobius"/>
    </source>
</evidence>
<evidence type="ECO:0000256" key="4">
    <source>
        <dbReference type="ARBA" id="ARBA00022538"/>
    </source>
</evidence>
<dbReference type="EMBL" id="JACMRX010000004">
    <property type="protein sequence ID" value="KAF7991184.1"/>
    <property type="molecule type" value="Genomic_DNA"/>
</dbReference>
<sequence length="367" mass="41237">MKKQNVRTLSLIVCTFTYLLVGAAIFDVLESETEKRRKEALDAIERMVIRKYNISEDDYKIMETVVLKTEPHKAGQQWKFAGAFYYATTVLTTIGYGHSTPNTISGKLFTMFYAIVGIPLGLVMFQSIGERLNKFSSVVIRKVKQLLNCKDVQASEINLIFVVTFLSSLTITCGAAAFSRYEGWSYFDSVYYCFITLTTIGFGDMVALQKDNALDNKPEYVIFALIFILFGLAIVAASLNLLVLRFVTMNTEDERRDEAEALQAAQGAVRLEGDVITANGSILSGQMGNQGDTISLYDDDTSVCSCRCSGFYRKKRRPGYTVRRPPSKISHLLPMQQFTTTNYRDDIHPLPLTPILLPTIYQHRASI</sequence>
<evidence type="ECO:0000256" key="2">
    <source>
        <dbReference type="ARBA" id="ARBA00006666"/>
    </source>
</evidence>
<dbReference type="InterPro" id="IPR003092">
    <property type="entry name" value="2pore_dom_K_chnl_TASK"/>
</dbReference>
<keyword evidence="3 12" id="KW-0813">Transport</keyword>
<keyword evidence="8 13" id="KW-1133">Transmembrane helix</keyword>